<dbReference type="SUPFAM" id="SSF54427">
    <property type="entry name" value="NTF2-like"/>
    <property type="match status" value="1"/>
</dbReference>
<name>A0A3M0FX78_9FLAO</name>
<dbReference type="InterPro" id="IPR037401">
    <property type="entry name" value="SnoaL-like"/>
</dbReference>
<reference evidence="2 3" key="1">
    <citation type="submission" date="2018-10" db="EMBL/GenBank/DDBJ databases">
        <title>Dokdonia luteus sp. nov., isolated from sea water.</title>
        <authorList>
            <person name="Zhou L.Y."/>
            <person name="Du Z.J."/>
        </authorList>
    </citation>
    <scope>NUCLEOTIDE SEQUENCE [LARGE SCALE GENOMIC DNA]</scope>
    <source>
        <strain evidence="2 3">SH27</strain>
    </source>
</reference>
<dbReference type="OrthoDB" id="1452256at2"/>
<dbReference type="AlphaFoldDB" id="A0A3M0FX78"/>
<keyword evidence="3" id="KW-1185">Reference proteome</keyword>
<sequence length="133" mass="15468">MAKSKKKIVAEFYNSDFFNNPEIIKEYLHPDMELFWNAKTGYVQMDRNAIMAMAAETAKSYDGVRAQITHLIGKGDQVTIRFTYYVDTFERPGKEDAIAHFMAIWELKDGMLYKGFQMSQPVEEEAEAMKSWM</sequence>
<dbReference type="RefSeq" id="WP_121917828.1">
    <property type="nucleotide sequence ID" value="NZ_REFV01000011.1"/>
</dbReference>
<dbReference type="Gene3D" id="3.10.450.50">
    <property type="match status" value="1"/>
</dbReference>
<dbReference type="EMBL" id="REFV01000011">
    <property type="protein sequence ID" value="RMB57350.1"/>
    <property type="molecule type" value="Genomic_DNA"/>
</dbReference>
<evidence type="ECO:0000313" key="3">
    <source>
        <dbReference type="Proteomes" id="UP000281985"/>
    </source>
</evidence>
<dbReference type="InterPro" id="IPR032710">
    <property type="entry name" value="NTF2-like_dom_sf"/>
</dbReference>
<evidence type="ECO:0000259" key="1">
    <source>
        <dbReference type="Pfam" id="PF12680"/>
    </source>
</evidence>
<feature type="domain" description="SnoaL-like" evidence="1">
    <location>
        <begin position="20"/>
        <end position="112"/>
    </location>
</feature>
<organism evidence="2 3">
    <name type="scientific">Dokdonia sinensis</name>
    <dbReference type="NCBI Taxonomy" id="2479847"/>
    <lineage>
        <taxon>Bacteria</taxon>
        <taxon>Pseudomonadati</taxon>
        <taxon>Bacteroidota</taxon>
        <taxon>Flavobacteriia</taxon>
        <taxon>Flavobacteriales</taxon>
        <taxon>Flavobacteriaceae</taxon>
        <taxon>Dokdonia</taxon>
    </lineage>
</organism>
<accession>A0A3M0FX78</accession>
<evidence type="ECO:0000313" key="2">
    <source>
        <dbReference type="EMBL" id="RMB57350.1"/>
    </source>
</evidence>
<dbReference type="Proteomes" id="UP000281985">
    <property type="component" value="Unassembled WGS sequence"/>
</dbReference>
<gene>
    <name evidence="2" type="ORF">EAX61_11420</name>
</gene>
<proteinExistence type="predicted"/>
<protein>
    <submittedName>
        <fullName evidence="2">Nuclear transport factor 2 family protein</fullName>
    </submittedName>
</protein>
<comment type="caution">
    <text evidence="2">The sequence shown here is derived from an EMBL/GenBank/DDBJ whole genome shotgun (WGS) entry which is preliminary data.</text>
</comment>
<dbReference type="Pfam" id="PF12680">
    <property type="entry name" value="SnoaL_2"/>
    <property type="match status" value="1"/>
</dbReference>